<dbReference type="KEGG" id="lmu:LBLM1_09795"/>
<gene>
    <name evidence="1" type="ORF">LBLM1_09795</name>
</gene>
<reference evidence="1 2" key="1">
    <citation type="journal article" date="2012" name="J. Bacteriol.">
        <title>Genome sequence of Lactobacillus mucosae LM1, isolated from piglet feces.</title>
        <authorList>
            <person name="Lee J.H."/>
            <person name="Valeriano V.D."/>
            <person name="Shin Y.R."/>
            <person name="Chae J.P."/>
            <person name="Kim G.B."/>
            <person name="Ham J.S."/>
            <person name="Chun J."/>
            <person name="Kang D.K."/>
        </authorList>
    </citation>
    <scope>NUCLEOTIDE SEQUENCE [LARGE SCALE GENOMIC DNA]</scope>
    <source>
        <strain evidence="1 2">LM1</strain>
    </source>
</reference>
<proteinExistence type="predicted"/>
<organism evidence="1 2">
    <name type="scientific">Limosilactobacillus mucosae LM1</name>
    <dbReference type="NCBI Taxonomy" id="1130798"/>
    <lineage>
        <taxon>Bacteria</taxon>
        <taxon>Bacillati</taxon>
        <taxon>Bacillota</taxon>
        <taxon>Bacilli</taxon>
        <taxon>Lactobacillales</taxon>
        <taxon>Lactobacillaceae</taxon>
        <taxon>Limosilactobacillus</taxon>
    </lineage>
</organism>
<dbReference type="Proteomes" id="UP000003645">
    <property type="component" value="Chromosome"/>
</dbReference>
<keyword evidence="2" id="KW-1185">Reference proteome</keyword>
<dbReference type="AlphaFoldDB" id="A0A0D4CMX0"/>
<protein>
    <submittedName>
        <fullName evidence="1">Uncharacterized protein</fullName>
    </submittedName>
</protein>
<name>A0A0D4CMX0_LIMMU</name>
<accession>A0A0D4CMX0</accession>
<evidence type="ECO:0000313" key="1">
    <source>
        <dbReference type="EMBL" id="AJT51221.1"/>
    </source>
</evidence>
<evidence type="ECO:0000313" key="2">
    <source>
        <dbReference type="Proteomes" id="UP000003645"/>
    </source>
</evidence>
<dbReference type="EMBL" id="CP011013">
    <property type="protein sequence ID" value="AJT51221.1"/>
    <property type="molecule type" value="Genomic_DNA"/>
</dbReference>
<dbReference type="RefSeq" id="WP_006499653.1">
    <property type="nucleotide sequence ID" value="NZ_CP011013.1"/>
</dbReference>
<dbReference type="HOGENOM" id="CLU_1132473_0_0_9"/>
<sequence length="245" mass="28987">MIFSKEYGYLFSVEDIADILNGKALGPYVQSNPPSKEIPTKHVRNKLREIETETLSINDKNLLKLFPPAGEKVTQKIQINSRGRSNKFYSTYYSDACLTIFGHNKENLEFNNKIQKHRFSKEDFDKLFKNKLTKNIYESISVDFFYKELIKSLYKQQQQLITDTVRAKQHYKENYVKPLQDAMHNLHKKNIFLNHQVSEIDKKNELLKNMLNKHLDTNDKLKIFEFSLFHDSEALKKYILKISQK</sequence>
<dbReference type="STRING" id="1130798.LBLM1_09795"/>